<organism evidence="1">
    <name type="scientific">Thermomicrobium roseum</name>
    <dbReference type="NCBI Taxonomy" id="500"/>
    <lineage>
        <taxon>Bacteria</taxon>
        <taxon>Pseudomonadati</taxon>
        <taxon>Thermomicrobiota</taxon>
        <taxon>Thermomicrobia</taxon>
        <taxon>Thermomicrobiales</taxon>
        <taxon>Thermomicrobiaceae</taxon>
        <taxon>Thermomicrobium</taxon>
    </lineage>
</organism>
<evidence type="ECO:0000313" key="1">
    <source>
        <dbReference type="EMBL" id="HEF66063.1"/>
    </source>
</evidence>
<protein>
    <submittedName>
        <fullName evidence="1">Uncharacterized protein</fullName>
    </submittedName>
</protein>
<proteinExistence type="predicted"/>
<dbReference type="EMBL" id="DSJL01000011">
    <property type="protein sequence ID" value="HEF66063.1"/>
    <property type="molecule type" value="Genomic_DNA"/>
</dbReference>
<name>A0A7C2B775_THERO</name>
<comment type="caution">
    <text evidence="1">The sequence shown here is derived from an EMBL/GenBank/DDBJ whole genome shotgun (WGS) entry which is preliminary data.</text>
</comment>
<gene>
    <name evidence="1" type="ORF">ENP47_10780</name>
</gene>
<sequence>MRLVRLTLVVSLIASLLATLAIPADEASAANCTFFPETGYSLCGGFRAYWEAYGGLAIFGYPLTDEFVDPATGRVTQWFERARFEWHPGAFPERYDVLLGLLGRELTVGRADRAFQPVAGCTYFPETQHNLCGGFRAYWETFGGLAVYGYPISEEFLETNPDTGQTYVVQYFERQRFEWHPGEWPERYDVLLGRLGAQLLERVTIPTPPCPVDDESFCRFVETIDTALERGDGERFLAYVAFTPHLCRDIHGPIWYPECEGHPERVRICHRTGALNAGAVCLSRDEYANGIAPYLLDVYAVVYPPAPELAECFGWVDPVVIVRANLQPPDAALVVTRTADGWRVVQTIGWLPSTGDRCIGMPTHLFTPWPD</sequence>
<dbReference type="AlphaFoldDB" id="A0A7C2B775"/>
<accession>A0A7C2B775</accession>
<reference evidence="1" key="1">
    <citation type="journal article" date="2020" name="mSystems">
        <title>Genome- and Community-Level Interaction Insights into Carbon Utilization and Element Cycling Functions of Hydrothermarchaeota in Hydrothermal Sediment.</title>
        <authorList>
            <person name="Zhou Z."/>
            <person name="Liu Y."/>
            <person name="Xu W."/>
            <person name="Pan J."/>
            <person name="Luo Z.H."/>
            <person name="Li M."/>
        </authorList>
    </citation>
    <scope>NUCLEOTIDE SEQUENCE [LARGE SCALE GENOMIC DNA]</scope>
    <source>
        <strain evidence="1">SpSt-222</strain>
    </source>
</reference>